<dbReference type="EMBL" id="BAABFU010000003">
    <property type="protein sequence ID" value="GAA4352151.1"/>
    <property type="molecule type" value="Genomic_DNA"/>
</dbReference>
<feature type="signal peptide" evidence="4">
    <location>
        <begin position="1"/>
        <end position="22"/>
    </location>
</feature>
<feature type="region of interest" description="Disordered" evidence="3">
    <location>
        <begin position="33"/>
        <end position="62"/>
    </location>
</feature>
<protein>
    <recommendedName>
        <fullName evidence="7">Zn-dependent hydrolase</fullName>
    </recommendedName>
</protein>
<evidence type="ECO:0000256" key="1">
    <source>
        <dbReference type="ARBA" id="ARBA00022723"/>
    </source>
</evidence>
<keyword evidence="2" id="KW-0378">Hydrolase</keyword>
<dbReference type="InterPro" id="IPR039461">
    <property type="entry name" value="Peptidase_M49"/>
</dbReference>
<comment type="caution">
    <text evidence="5">The sequence shown here is derived from an EMBL/GenBank/DDBJ whole genome shotgun (WGS) entry which is preliminary data.</text>
</comment>
<dbReference type="PANTHER" id="PTHR23422:SF9">
    <property type="entry name" value="ZN-DEPENDENT HYDROLASE"/>
    <property type="match status" value="1"/>
</dbReference>
<feature type="compositionally biased region" description="Low complexity" evidence="3">
    <location>
        <begin position="47"/>
        <end position="62"/>
    </location>
</feature>
<dbReference type="PROSITE" id="PS51257">
    <property type="entry name" value="PROKAR_LIPOPROTEIN"/>
    <property type="match status" value="1"/>
</dbReference>
<dbReference type="Proteomes" id="UP001501294">
    <property type="component" value="Unassembled WGS sequence"/>
</dbReference>
<proteinExistence type="predicted"/>
<evidence type="ECO:0000256" key="3">
    <source>
        <dbReference type="SAM" id="MobiDB-lite"/>
    </source>
</evidence>
<evidence type="ECO:0000313" key="6">
    <source>
        <dbReference type="Proteomes" id="UP001501294"/>
    </source>
</evidence>
<dbReference type="Pfam" id="PF03571">
    <property type="entry name" value="Peptidase_M49"/>
    <property type="match status" value="1"/>
</dbReference>
<evidence type="ECO:0000256" key="2">
    <source>
        <dbReference type="ARBA" id="ARBA00022801"/>
    </source>
</evidence>
<sequence length="578" mass="64889">MTQLKKTASLCALSFSVLLALGACSDSSEKNATTQVENSKAQHETMATEQQPQESEAESATSDDYSRFDIYAPFTLTSDLSHLSDNQKEMIGLLIDAGKIMDGLFWKQAFGNKGELLKSIEDPKVKAFAEINYGPWDRLDNNKPFIEGFDNKDKGAEFYPDDMTVTEFENWEQAGKKGLYSFVRRDDQGSLTLIPYSVAFKDELTQASDLLRQAAELAEDEGFKNYLNLRADALMTDNYQPSDFAWMDMKTNPVEVVIGPIETYEDQLFGYRAAFSTYVLIKDLKWSERLSRFAAFLPELQKGLPVEDKYKREMPGTDSDLNAYDVVFYAGDSNAGSKTIAINLPNDEKVQLAKGTRRLQLKNAMRAKFDKILVPIADELIAEDQRDHITFDAFFANTMFHEVAHGLGIKNTINDKGTVRSALKETASALEEGKADILGLYMISKLYEKGEIKEGELMDNYVTFLAGIFRSVRFGASSAHGKANMVRFNFFKDNGAFERNEKTGHYSVNFEKMTQAMNKLSEKILVIQGNGDYEASKELLNTQGIISEQLAADLKLLEERQIPVDVTFKQGKKVLGLN</sequence>
<dbReference type="Gene3D" id="3.30.540.30">
    <property type="match status" value="1"/>
</dbReference>
<organism evidence="5 6">
    <name type="scientific">Kangiella taiwanensis</name>
    <dbReference type="NCBI Taxonomy" id="1079179"/>
    <lineage>
        <taxon>Bacteria</taxon>
        <taxon>Pseudomonadati</taxon>
        <taxon>Pseudomonadota</taxon>
        <taxon>Gammaproteobacteria</taxon>
        <taxon>Kangiellales</taxon>
        <taxon>Kangiellaceae</taxon>
        <taxon>Kangiella</taxon>
    </lineage>
</organism>
<name>A0ABP8I6C1_9GAMM</name>
<accession>A0ABP8I6C1</accession>
<dbReference type="RefSeq" id="WP_223579662.1">
    <property type="nucleotide sequence ID" value="NZ_BAABFU010000003.1"/>
</dbReference>
<evidence type="ECO:0000256" key="4">
    <source>
        <dbReference type="SAM" id="SignalP"/>
    </source>
</evidence>
<keyword evidence="1" id="KW-0479">Metal-binding</keyword>
<keyword evidence="6" id="KW-1185">Reference proteome</keyword>
<gene>
    <name evidence="5" type="ORF">GCM10023150_19540</name>
</gene>
<feature type="chain" id="PRO_5046611512" description="Zn-dependent hydrolase" evidence="4">
    <location>
        <begin position="23"/>
        <end position="578"/>
    </location>
</feature>
<dbReference type="PANTHER" id="PTHR23422">
    <property type="entry name" value="DIPEPTIDYL PEPTIDASE III-RELATED"/>
    <property type="match status" value="1"/>
</dbReference>
<evidence type="ECO:0008006" key="7">
    <source>
        <dbReference type="Google" id="ProtNLM"/>
    </source>
</evidence>
<keyword evidence="4" id="KW-0732">Signal</keyword>
<evidence type="ECO:0000313" key="5">
    <source>
        <dbReference type="EMBL" id="GAA4352151.1"/>
    </source>
</evidence>
<reference evidence="6" key="1">
    <citation type="journal article" date="2019" name="Int. J. Syst. Evol. Microbiol.">
        <title>The Global Catalogue of Microorganisms (GCM) 10K type strain sequencing project: providing services to taxonomists for standard genome sequencing and annotation.</title>
        <authorList>
            <consortium name="The Broad Institute Genomics Platform"/>
            <consortium name="The Broad Institute Genome Sequencing Center for Infectious Disease"/>
            <person name="Wu L."/>
            <person name="Ma J."/>
        </authorList>
    </citation>
    <scope>NUCLEOTIDE SEQUENCE [LARGE SCALE GENOMIC DNA]</scope>
    <source>
        <strain evidence="6">JCM 17727</strain>
    </source>
</reference>